<reference evidence="3 4" key="1">
    <citation type="submission" date="2018-02" db="EMBL/GenBank/DDBJ databases">
        <title>Whole genome sequencing of endophytic bacterium.</title>
        <authorList>
            <person name="Eedara R."/>
            <person name="Podile A.R."/>
        </authorList>
    </citation>
    <scope>NUCLEOTIDE SEQUENCE [LARGE SCALE GENOMIC DNA]</scope>
    <source>
        <strain evidence="3 4">RP1T</strain>
    </source>
</reference>
<feature type="region of interest" description="Disordered" evidence="1">
    <location>
        <begin position="195"/>
        <end position="220"/>
    </location>
</feature>
<dbReference type="Pfam" id="PF07386">
    <property type="entry name" value="DUF1499"/>
    <property type="match status" value="1"/>
</dbReference>
<evidence type="ECO:0000313" key="3">
    <source>
        <dbReference type="EMBL" id="PRH87350.1"/>
    </source>
</evidence>
<dbReference type="AlphaFoldDB" id="A0A2S9QDG6"/>
<dbReference type="InterPro" id="IPR010865">
    <property type="entry name" value="DUF1499"/>
</dbReference>
<organism evidence="3 4">
    <name type="scientific">Labrys okinawensis</name>
    <dbReference type="NCBI Taxonomy" id="346911"/>
    <lineage>
        <taxon>Bacteria</taxon>
        <taxon>Pseudomonadati</taxon>
        <taxon>Pseudomonadota</taxon>
        <taxon>Alphaproteobacteria</taxon>
        <taxon>Hyphomicrobiales</taxon>
        <taxon>Xanthobacteraceae</taxon>
        <taxon>Labrys</taxon>
    </lineage>
</organism>
<keyword evidence="4" id="KW-1185">Reference proteome</keyword>
<accession>A0A2S9QDG6</accession>
<keyword evidence="2" id="KW-0812">Transmembrane</keyword>
<evidence type="ECO:0008006" key="5">
    <source>
        <dbReference type="Google" id="ProtNLM"/>
    </source>
</evidence>
<dbReference type="OrthoDB" id="1523552at2"/>
<feature type="transmembrane region" description="Helical" evidence="2">
    <location>
        <begin position="45"/>
        <end position="69"/>
    </location>
</feature>
<evidence type="ECO:0000256" key="2">
    <source>
        <dbReference type="SAM" id="Phobius"/>
    </source>
</evidence>
<proteinExistence type="predicted"/>
<dbReference type="Proteomes" id="UP000237682">
    <property type="component" value="Unassembled WGS sequence"/>
</dbReference>
<sequence length="294" mass="31244">MLRRPVPPPIGWARAAQTLAVFAFEVVVISLLLLRFHLAPLQAGFAALCAGLLAACAALLCAVIAFQVIWRKGERGFGRAFSAFLLAILVLAPAAIAASLALSVPAIVDVSTDPDDPPPLAHAARTRGPDANSTAYTAGLAAYQRQALPQIQSILLDVPPDDVRKIALRLMRERRWQVVGDLRFGEMAARIRLPDSIRGDGDPVDSDTAGGGPAGSAAAQRRFSDRIEAVASSAVLGTVDDIALRIRGEGGKTRIDMRSAARYGSYDFGANAKHVQSFMAELRDRALTPDQASQ</sequence>
<feature type="transmembrane region" description="Helical" evidence="2">
    <location>
        <begin position="81"/>
        <end position="102"/>
    </location>
</feature>
<name>A0A2S9QDG6_9HYPH</name>
<keyword evidence="2" id="KW-0472">Membrane</keyword>
<feature type="transmembrane region" description="Helical" evidence="2">
    <location>
        <begin position="12"/>
        <end position="33"/>
    </location>
</feature>
<evidence type="ECO:0000256" key="1">
    <source>
        <dbReference type="SAM" id="MobiDB-lite"/>
    </source>
</evidence>
<gene>
    <name evidence="3" type="ORF">C5L14_12050</name>
</gene>
<keyword evidence="2" id="KW-1133">Transmembrane helix</keyword>
<dbReference type="EMBL" id="PUEJ01000004">
    <property type="protein sequence ID" value="PRH87350.1"/>
    <property type="molecule type" value="Genomic_DNA"/>
</dbReference>
<evidence type="ECO:0000313" key="4">
    <source>
        <dbReference type="Proteomes" id="UP000237682"/>
    </source>
</evidence>
<comment type="caution">
    <text evidence="3">The sequence shown here is derived from an EMBL/GenBank/DDBJ whole genome shotgun (WGS) entry which is preliminary data.</text>
</comment>
<protein>
    <recommendedName>
        <fullName evidence="5">DUF1499 domain-containing protein</fullName>
    </recommendedName>
</protein>
<dbReference type="RefSeq" id="WP_105862285.1">
    <property type="nucleotide sequence ID" value="NZ_PUEJ01000004.1"/>
</dbReference>